<feature type="region of interest" description="Disordered" evidence="8">
    <location>
        <begin position="1094"/>
        <end position="1116"/>
    </location>
</feature>
<feature type="domain" description="Tail specific protease" evidence="9">
    <location>
        <begin position="873"/>
        <end position="1065"/>
    </location>
</feature>
<comment type="caution">
    <text evidence="10">The sequence shown here is derived from an EMBL/GenBank/DDBJ whole genome shotgun (WGS) entry which is preliminary data.</text>
</comment>
<keyword evidence="3 7" id="KW-0963">Cytoplasm</keyword>
<dbReference type="PANTHER" id="PTHR43253">
    <property type="entry name" value="TRICORN PROTEASE HOMOLOG 2-RELATED"/>
    <property type="match status" value="1"/>
</dbReference>
<dbReference type="SUPFAM" id="SSF52096">
    <property type="entry name" value="ClpP/crotonase"/>
    <property type="match status" value="1"/>
</dbReference>
<dbReference type="CDD" id="cd07562">
    <property type="entry name" value="Peptidase_S41_TRI"/>
    <property type="match status" value="1"/>
</dbReference>
<gene>
    <name evidence="10" type="ORF">ACFQFF_15160</name>
</gene>
<dbReference type="InterPro" id="IPR015943">
    <property type="entry name" value="WD40/YVTN_repeat-like_dom_sf"/>
</dbReference>
<dbReference type="InterPro" id="IPR029414">
    <property type="entry name" value="Tricorn_PDZ"/>
</dbReference>
<dbReference type="Gene3D" id="2.30.42.10">
    <property type="match status" value="1"/>
</dbReference>
<dbReference type="Gene3D" id="2.120.10.60">
    <property type="entry name" value="Tricorn protease N-terminal domain"/>
    <property type="match status" value="1"/>
</dbReference>
<dbReference type="InterPro" id="IPR029045">
    <property type="entry name" value="ClpP/crotonase-like_dom_sf"/>
</dbReference>
<keyword evidence="11" id="KW-1185">Reference proteome</keyword>
<dbReference type="SUPFAM" id="SSF69304">
    <property type="entry name" value="Tricorn protease N-terminal domain"/>
    <property type="match status" value="1"/>
</dbReference>
<evidence type="ECO:0000313" key="11">
    <source>
        <dbReference type="Proteomes" id="UP001596321"/>
    </source>
</evidence>
<dbReference type="Gene3D" id="3.30.750.44">
    <property type="match status" value="1"/>
</dbReference>
<organism evidence="10 11">
    <name type="scientific">Streptomyces plicatus</name>
    <dbReference type="NCBI Taxonomy" id="1922"/>
    <lineage>
        <taxon>Bacteria</taxon>
        <taxon>Bacillati</taxon>
        <taxon>Actinomycetota</taxon>
        <taxon>Actinomycetes</taxon>
        <taxon>Kitasatosporales</taxon>
        <taxon>Streptomycetaceae</taxon>
        <taxon>Streptomyces</taxon>
        <taxon>Streptomyces rochei group</taxon>
    </lineage>
</organism>
<dbReference type="Pfam" id="PF03572">
    <property type="entry name" value="Peptidase_S41"/>
    <property type="match status" value="1"/>
</dbReference>
<dbReference type="Proteomes" id="UP001596321">
    <property type="component" value="Unassembled WGS sequence"/>
</dbReference>
<dbReference type="InterPro" id="IPR012393">
    <property type="entry name" value="Tricorn_protease"/>
</dbReference>
<evidence type="ECO:0000256" key="5">
    <source>
        <dbReference type="ARBA" id="ARBA00022801"/>
    </source>
</evidence>
<feature type="region of interest" description="Disordered" evidence="8">
    <location>
        <begin position="421"/>
        <end position="442"/>
    </location>
</feature>
<dbReference type="Pfam" id="PF14684">
    <property type="entry name" value="Tricorn_C1"/>
    <property type="match status" value="1"/>
</dbReference>
<dbReference type="Gene3D" id="3.90.226.10">
    <property type="entry name" value="2-enoyl-CoA Hydratase, Chain A, domain 1"/>
    <property type="match status" value="1"/>
</dbReference>
<dbReference type="Gene3D" id="2.130.10.10">
    <property type="entry name" value="YVTN repeat-like/Quinoprotein amine dehydrogenase"/>
    <property type="match status" value="2"/>
</dbReference>
<proteinExistence type="inferred from homology"/>
<comment type="similarity">
    <text evidence="2 7">Belongs to the peptidase S41B family.</text>
</comment>
<evidence type="ECO:0000256" key="7">
    <source>
        <dbReference type="PIRNR" id="PIRNR036421"/>
    </source>
</evidence>
<dbReference type="SUPFAM" id="SSF50156">
    <property type="entry name" value="PDZ domain-like"/>
    <property type="match status" value="1"/>
</dbReference>
<keyword evidence="4 7" id="KW-0645">Protease</keyword>
<comment type="subcellular location">
    <subcellularLocation>
        <location evidence="1 7">Cytoplasm</location>
    </subcellularLocation>
</comment>
<reference evidence="11" key="1">
    <citation type="journal article" date="2019" name="Int. J. Syst. Evol. Microbiol.">
        <title>The Global Catalogue of Microorganisms (GCM) 10K type strain sequencing project: providing services to taxonomists for standard genome sequencing and annotation.</title>
        <authorList>
            <consortium name="The Broad Institute Genomics Platform"/>
            <consortium name="The Broad Institute Genome Sequencing Center for Infectious Disease"/>
            <person name="Wu L."/>
            <person name="Ma J."/>
        </authorList>
    </citation>
    <scope>NUCLEOTIDE SEQUENCE [LARGE SCALE GENOMIC DNA]</scope>
    <source>
        <strain evidence="11">JCM 4504</strain>
    </source>
</reference>
<accession>A0ABW1XX57</accession>
<dbReference type="InterPro" id="IPR028204">
    <property type="entry name" value="Tricorn_C1"/>
</dbReference>
<dbReference type="InterPro" id="IPR005151">
    <property type="entry name" value="Tail-specific_protease"/>
</dbReference>
<dbReference type="Pfam" id="PF26550">
    <property type="entry name" value="Tricorn_2nd"/>
    <property type="match status" value="1"/>
</dbReference>
<keyword evidence="5 7" id="KW-0378">Hydrolase</keyword>
<evidence type="ECO:0000256" key="3">
    <source>
        <dbReference type="ARBA" id="ARBA00022490"/>
    </source>
</evidence>
<protein>
    <recommendedName>
        <fullName evidence="7">Tricorn protease homolog</fullName>
        <ecNumber evidence="7">3.4.21.-</ecNumber>
    </recommendedName>
</protein>
<keyword evidence="6 7" id="KW-0720">Serine protease</keyword>
<dbReference type="EMBL" id="JBHSUW010000001">
    <property type="protein sequence ID" value="MFC6502847.1"/>
    <property type="molecule type" value="Genomic_DNA"/>
</dbReference>
<dbReference type="RefSeq" id="WP_127444337.1">
    <property type="nucleotide sequence ID" value="NZ_BMUJ01000004.1"/>
</dbReference>
<dbReference type="InterPro" id="IPR036034">
    <property type="entry name" value="PDZ_sf"/>
</dbReference>
<dbReference type="SUPFAM" id="SSF82171">
    <property type="entry name" value="DPP6 N-terminal domain-like"/>
    <property type="match status" value="1"/>
</dbReference>
<evidence type="ECO:0000256" key="1">
    <source>
        <dbReference type="ARBA" id="ARBA00004496"/>
    </source>
</evidence>
<evidence type="ECO:0000256" key="6">
    <source>
        <dbReference type="ARBA" id="ARBA00022825"/>
    </source>
</evidence>
<comment type="function">
    <text evidence="7">Degrades oligopeptides.</text>
</comment>
<sequence length="1116" mass="120791">MGWVSYLRLPHLSGDQLCFVAEDDLWLASLDGPGRAWRLTVDRAKTGHPRFSPDGRHIAYTSWRSPAPEVHLVPVDGGPGRQLTHWGGLDTRVCGWSPPDADGATAILAVASHGEPFSHLTWAYKITPDGDPGRKLPWGPVTDIQAADLDGERKTLLLTGTPPHEPASWKRYRGGATGRLWLHGERLLPDLGGHLHSPMFVGGRIAFLSDHEGVGNLYSVARDGSDLRRHTDHDAFYARHAASDGSRVVYQCAGDLWIVEDLSPGSVPRRLDVRLSGPRAGRRTYQVPAAQHVGGVSVDETGRASAVVVRGSLYWLTHRDGPARTLADTPGVRVRLPEMLGAGGRIAYVTDAEGEDAVEIGHLPRATGTRALRRLASGELGRVLELVSDPAGERLAIASHDGRLLLLDVPEEDAEVAGALAGAREEPPDTETEAPAGRGGGVTELIRSVNGPVRDLAFSPDGSWLTWSHPGIGRSLRQIKMARIDQRDGEDGGPLVVDVTDGRFEDENPVFTRDGRYLAFLSWRGFDPVYDVHTGDLSFPLGCRPYLVPLSSATPSPFALNPEGRPAAGGLDPLEDEPGEGGAVTVEVEGLASRVTPFPVTASKYSALEPVAGGGLVWLRWPISGALGETFANPADPSERPTLEHFNLAKAKKSELVDHLDWFRVSGDGTRLVVLDEGDLRAVPATEAGDGDSTTWIDLRRILHEVDPTAEWRQAYDEAGRLIRAYFWDPGMCGIDWDAVLDQYRPLLERVASPDEFADLLREVLGELGTSHAYVAAARRNEGPPHYQRRQGLLGANFVCRDGQWVVKRILPGDSSDSRARSPLAGTGIREGAVLTHVDGRPVDPVTGPYPLLAGAGATTVELTFTPAEGVPAPSRRVAVVPLVDERPLRYQDWVAKRREVVRELSGGRCGYLHIPDMGGSGWAQFNRDLRMEVSRPALIVDVRGNAGGHISELVIEKLTRTILGWDLTRDAQPVSYTSNAPRGPVVAVADEATSSDGDMITAAFKLLRLGPVVGQRTWGGVVGMTGRHRLGDDTVITVPMNAAWFDAYGWSVENYGVAPDVEALRTPLDWAEGRYPVLTEAVRLALELLETNPPATPPGYDAVPDRSRPPLPPRT</sequence>
<evidence type="ECO:0000256" key="2">
    <source>
        <dbReference type="ARBA" id="ARBA00008524"/>
    </source>
</evidence>
<evidence type="ECO:0000256" key="4">
    <source>
        <dbReference type="ARBA" id="ARBA00022670"/>
    </source>
</evidence>
<name>A0ABW1XX57_STRPL</name>
<evidence type="ECO:0000313" key="10">
    <source>
        <dbReference type="EMBL" id="MFC6502847.1"/>
    </source>
</evidence>
<dbReference type="EC" id="3.4.21.-" evidence="7"/>
<dbReference type="Pfam" id="PF26549">
    <property type="entry name" value="Tricorn_N"/>
    <property type="match status" value="1"/>
</dbReference>
<evidence type="ECO:0000256" key="8">
    <source>
        <dbReference type="SAM" id="MobiDB-lite"/>
    </source>
</evidence>
<dbReference type="Pfam" id="PF14685">
    <property type="entry name" value="PDZ_Tricorn"/>
    <property type="match status" value="1"/>
</dbReference>
<evidence type="ECO:0000259" key="9">
    <source>
        <dbReference type="SMART" id="SM00245"/>
    </source>
</evidence>
<dbReference type="PIRSF" id="PIRSF036421">
    <property type="entry name" value="Tricorn_protease"/>
    <property type="match status" value="1"/>
</dbReference>
<dbReference type="SMART" id="SM00245">
    <property type="entry name" value="TSPc"/>
    <property type="match status" value="1"/>
</dbReference>
<dbReference type="PANTHER" id="PTHR43253:SF1">
    <property type="entry name" value="TRICORN PROTEASE HOMOLOG 2-RELATED"/>
    <property type="match status" value="1"/>
</dbReference>